<evidence type="ECO:0000313" key="1">
    <source>
        <dbReference type="EMBL" id="KWX77588.1"/>
    </source>
</evidence>
<evidence type="ECO:0000313" key="4">
    <source>
        <dbReference type="Proteomes" id="UP000182783"/>
    </source>
</evidence>
<evidence type="ECO:0000313" key="2">
    <source>
        <dbReference type="EMBL" id="SDN05275.1"/>
    </source>
</evidence>
<dbReference type="Proteomes" id="UP000182783">
    <property type="component" value="Unassembled WGS sequence"/>
</dbReference>
<reference evidence="1 3" key="1">
    <citation type="submission" date="2015-08" db="EMBL/GenBank/DDBJ databases">
        <title>Genome of Paenibacillus jilunlii.</title>
        <authorList>
            <person name="Sant'Anna F.H."/>
            <person name="Ambrosini A."/>
            <person name="Souza R."/>
            <person name="Bach E."/>
            <person name="Fernandes G."/>
            <person name="Balsanelli E."/>
            <person name="Baura V.A."/>
            <person name="Pedrosa F.O."/>
            <person name="Souza E.M."/>
            <person name="Passaglia L."/>
        </authorList>
    </citation>
    <scope>NUCLEOTIDE SEQUENCE [LARGE SCALE GENOMIC DNA]</scope>
    <source>
        <strain evidence="1 3">DSM 23019</strain>
    </source>
</reference>
<proteinExistence type="predicted"/>
<accession>A0A1G9Y9Q0</accession>
<organism evidence="2 4">
    <name type="scientific">Paenibacillus jilunlii</name>
    <dbReference type="NCBI Taxonomy" id="682956"/>
    <lineage>
        <taxon>Bacteria</taxon>
        <taxon>Bacillati</taxon>
        <taxon>Bacillota</taxon>
        <taxon>Bacilli</taxon>
        <taxon>Bacillales</taxon>
        <taxon>Paenibacillaceae</taxon>
        <taxon>Paenibacillus</taxon>
    </lineage>
</organism>
<name>A0A1G9Y9Q0_9BACL</name>
<keyword evidence="3" id="KW-1185">Reference proteome</keyword>
<dbReference type="Proteomes" id="UP000070252">
    <property type="component" value="Unassembled WGS sequence"/>
</dbReference>
<dbReference type="EMBL" id="FNGM01000025">
    <property type="protein sequence ID" value="SDN05275.1"/>
    <property type="molecule type" value="Genomic_DNA"/>
</dbReference>
<sequence length="116" mass="13411">MLRVRADLVGRNLLHFVQQIPLIFTLKSHLLHLVQQNFLKRCFVPGILEFNYTKYNRMRFYVGMGAIYCTKCNHFRHPLLFELNCITVPGCNFIGFSRISDGQAADGFNILEESIG</sequence>
<gene>
    <name evidence="1" type="ORF">AML91_07325</name>
    <name evidence="2" type="ORF">SAMN05216191_12543</name>
</gene>
<evidence type="ECO:0000313" key="3">
    <source>
        <dbReference type="Proteomes" id="UP000070252"/>
    </source>
</evidence>
<reference evidence="2 4" key="2">
    <citation type="submission" date="2016-10" db="EMBL/GenBank/DDBJ databases">
        <authorList>
            <person name="de Groot N.N."/>
        </authorList>
    </citation>
    <scope>NUCLEOTIDE SEQUENCE [LARGE SCALE GENOMIC DNA]</scope>
    <source>
        <strain evidence="2 4">CGMCC 1.10239</strain>
    </source>
</reference>
<dbReference type="EMBL" id="LIPY01000100">
    <property type="protein sequence ID" value="KWX77588.1"/>
    <property type="molecule type" value="Genomic_DNA"/>
</dbReference>
<dbReference type="AlphaFoldDB" id="A0A1G9Y9Q0"/>
<protein>
    <submittedName>
        <fullName evidence="2">Uncharacterized protein</fullName>
    </submittedName>
</protein>